<evidence type="ECO:0000256" key="1">
    <source>
        <dbReference type="SAM" id="MobiDB-lite"/>
    </source>
</evidence>
<proteinExistence type="predicted"/>
<dbReference type="Proteomes" id="UP000630097">
    <property type="component" value="Unassembled WGS sequence"/>
</dbReference>
<gene>
    <name evidence="2" type="ORF">Pka01_53310</name>
</gene>
<keyword evidence="3" id="KW-1185">Reference proteome</keyword>
<organism evidence="2 3">
    <name type="scientific">Planotetraspora kaengkrachanensis</name>
    <dbReference type="NCBI Taxonomy" id="575193"/>
    <lineage>
        <taxon>Bacteria</taxon>
        <taxon>Bacillati</taxon>
        <taxon>Actinomycetota</taxon>
        <taxon>Actinomycetes</taxon>
        <taxon>Streptosporangiales</taxon>
        <taxon>Streptosporangiaceae</taxon>
        <taxon>Planotetraspora</taxon>
    </lineage>
</organism>
<sequence length="60" mass="5976">MPSPLSQAFAMFCAVAVMSNGPGDPGGVVANGNGGDTVDSGNNGWIPLGSVRRQQQAGKT</sequence>
<reference evidence="2 3" key="1">
    <citation type="submission" date="2021-01" db="EMBL/GenBank/DDBJ databases">
        <title>Whole genome shotgun sequence of Planotetraspora kaengkrachanensis NBRC 104272.</title>
        <authorList>
            <person name="Komaki H."/>
            <person name="Tamura T."/>
        </authorList>
    </citation>
    <scope>NUCLEOTIDE SEQUENCE [LARGE SCALE GENOMIC DNA]</scope>
    <source>
        <strain evidence="2 3">NBRC 104272</strain>
    </source>
</reference>
<evidence type="ECO:0000313" key="2">
    <source>
        <dbReference type="EMBL" id="GIG82204.1"/>
    </source>
</evidence>
<feature type="region of interest" description="Disordered" evidence="1">
    <location>
        <begin position="27"/>
        <end position="60"/>
    </location>
</feature>
<dbReference type="AlphaFoldDB" id="A0A8J3PW62"/>
<evidence type="ECO:0000313" key="3">
    <source>
        <dbReference type="Proteomes" id="UP000630097"/>
    </source>
</evidence>
<comment type="caution">
    <text evidence="2">The sequence shown here is derived from an EMBL/GenBank/DDBJ whole genome shotgun (WGS) entry which is preliminary data.</text>
</comment>
<protein>
    <submittedName>
        <fullName evidence="2">Uncharacterized protein</fullName>
    </submittedName>
</protein>
<dbReference type="EMBL" id="BONV01000028">
    <property type="protein sequence ID" value="GIG82204.1"/>
    <property type="molecule type" value="Genomic_DNA"/>
</dbReference>
<name>A0A8J3PW62_9ACTN</name>
<accession>A0A8J3PW62</accession>